<name>A0ABN9RCK5_9DINO</name>
<evidence type="ECO:0000256" key="1">
    <source>
        <dbReference type="SAM" id="MobiDB-lite"/>
    </source>
</evidence>
<accession>A0ABN9RCK5</accession>
<dbReference type="EMBL" id="CAUYUJ010006249">
    <property type="protein sequence ID" value="CAK0816705.1"/>
    <property type="molecule type" value="Genomic_DNA"/>
</dbReference>
<evidence type="ECO:0000256" key="2">
    <source>
        <dbReference type="SAM" id="Phobius"/>
    </source>
</evidence>
<protein>
    <submittedName>
        <fullName evidence="3">Uncharacterized protein</fullName>
    </submittedName>
</protein>
<reference evidence="3" key="1">
    <citation type="submission" date="2023-10" db="EMBL/GenBank/DDBJ databases">
        <authorList>
            <person name="Chen Y."/>
            <person name="Shah S."/>
            <person name="Dougan E. K."/>
            <person name="Thang M."/>
            <person name="Chan C."/>
        </authorList>
    </citation>
    <scope>NUCLEOTIDE SEQUENCE [LARGE SCALE GENOMIC DNA]</scope>
</reference>
<keyword evidence="2" id="KW-0812">Transmembrane</keyword>
<feature type="compositionally biased region" description="Basic residues" evidence="1">
    <location>
        <begin position="113"/>
        <end position="122"/>
    </location>
</feature>
<feature type="region of interest" description="Disordered" evidence="1">
    <location>
        <begin position="111"/>
        <end position="131"/>
    </location>
</feature>
<gene>
    <name evidence="3" type="ORF">PCOR1329_LOCUS19553</name>
</gene>
<keyword evidence="2" id="KW-0472">Membrane</keyword>
<keyword evidence="4" id="KW-1185">Reference proteome</keyword>
<keyword evidence="2" id="KW-1133">Transmembrane helix</keyword>
<feature type="non-terminal residue" evidence="3">
    <location>
        <position position="1"/>
    </location>
</feature>
<comment type="caution">
    <text evidence="3">The sequence shown here is derived from an EMBL/GenBank/DDBJ whole genome shotgun (WGS) entry which is preliminary data.</text>
</comment>
<proteinExistence type="predicted"/>
<organism evidence="3 4">
    <name type="scientific">Prorocentrum cordatum</name>
    <dbReference type="NCBI Taxonomy" id="2364126"/>
    <lineage>
        <taxon>Eukaryota</taxon>
        <taxon>Sar</taxon>
        <taxon>Alveolata</taxon>
        <taxon>Dinophyceae</taxon>
        <taxon>Prorocentrales</taxon>
        <taxon>Prorocentraceae</taxon>
        <taxon>Prorocentrum</taxon>
    </lineage>
</organism>
<feature type="transmembrane region" description="Helical" evidence="2">
    <location>
        <begin position="143"/>
        <end position="163"/>
    </location>
</feature>
<sequence>PPPTAIPFPGSLCRLWHSGGRRVLSAWLRAARKPAVSRPRARPPRGPSPLLGSVGLLPPRTSHVVVWVLPRVRAVRCGCAVVEPFLAARLRGAQEQQAAAEVAAEAREAAGGLRKRAKKPKKAAVPTRDALEARKRTAKHAKATAAAVMLVIAGVISAGWVWLMQ</sequence>
<evidence type="ECO:0000313" key="3">
    <source>
        <dbReference type="EMBL" id="CAK0816705.1"/>
    </source>
</evidence>
<dbReference type="Proteomes" id="UP001189429">
    <property type="component" value="Unassembled WGS sequence"/>
</dbReference>
<evidence type="ECO:0000313" key="4">
    <source>
        <dbReference type="Proteomes" id="UP001189429"/>
    </source>
</evidence>